<reference evidence="1 2" key="1">
    <citation type="submission" date="2013-06" db="EMBL/GenBank/DDBJ databases">
        <authorList>
            <person name="Weinstock G."/>
            <person name="Sodergren E."/>
            <person name="Lobos E.A."/>
            <person name="Fulton L."/>
            <person name="Fulton R."/>
            <person name="Courtney L."/>
            <person name="Fronick C."/>
            <person name="O'Laughlin M."/>
            <person name="Godfrey J."/>
            <person name="Wilson R.M."/>
            <person name="Miner T."/>
            <person name="Farmer C."/>
            <person name="Delehaunty K."/>
            <person name="Cordes M."/>
            <person name="Minx P."/>
            <person name="Tomlinson C."/>
            <person name="Chen J."/>
            <person name="Wollam A."/>
            <person name="Pepin K.H."/>
            <person name="Bhonagiri V."/>
            <person name="Zhang X."/>
            <person name="Warren W."/>
            <person name="Mitreva M."/>
            <person name="Mardis E.R."/>
            <person name="Wilson R.K."/>
        </authorList>
    </citation>
    <scope>NUCLEOTIDE SEQUENCE [LARGE SCALE GENOMIC DNA]</scope>
    <source>
        <strain evidence="1 2">F0510</strain>
    </source>
</reference>
<dbReference type="HOGENOM" id="CLU_3163676_0_0_11"/>
<dbReference type="EMBL" id="AWSD01000029">
    <property type="protein sequence ID" value="ERH23205.1"/>
    <property type="molecule type" value="Genomic_DNA"/>
</dbReference>
<name>U1Q5P3_9ACTO</name>
<organism evidence="1 2">
    <name type="scientific">Actinomyces johnsonii F0510</name>
    <dbReference type="NCBI Taxonomy" id="1227262"/>
    <lineage>
        <taxon>Bacteria</taxon>
        <taxon>Bacillati</taxon>
        <taxon>Actinomycetota</taxon>
        <taxon>Actinomycetes</taxon>
        <taxon>Actinomycetales</taxon>
        <taxon>Actinomycetaceae</taxon>
        <taxon>Actinomyces</taxon>
    </lineage>
</organism>
<protein>
    <submittedName>
        <fullName evidence="1">Uncharacterized protein</fullName>
    </submittedName>
</protein>
<dbReference type="AlphaFoldDB" id="U1Q5P3"/>
<dbReference type="PATRIC" id="fig|1227262.3.peg.181"/>
<proteinExistence type="predicted"/>
<evidence type="ECO:0000313" key="2">
    <source>
        <dbReference type="Proteomes" id="UP000016498"/>
    </source>
</evidence>
<dbReference type="Proteomes" id="UP000016498">
    <property type="component" value="Unassembled WGS sequence"/>
</dbReference>
<sequence length="47" mass="5442">MPHPQTVLRSRIDVETPLIVLKKSHIVSNDDRPLPEFLVRPSHPGYR</sequence>
<comment type="caution">
    <text evidence="1">The sequence shown here is derived from an EMBL/GenBank/DDBJ whole genome shotgun (WGS) entry which is preliminary data.</text>
</comment>
<accession>U1Q5P3</accession>
<gene>
    <name evidence="1" type="ORF">HMPREF1549_00239</name>
</gene>
<evidence type="ECO:0000313" key="1">
    <source>
        <dbReference type="EMBL" id="ERH23205.1"/>
    </source>
</evidence>